<comment type="function">
    <text evidence="11">Catalyzes the phosphorylation of the hydroxyl group of 4-methyl-5-beta-hydroxyethylthiazole (THZ).</text>
</comment>
<dbReference type="Gene3D" id="3.40.1190.20">
    <property type="match status" value="1"/>
</dbReference>
<evidence type="ECO:0000256" key="5">
    <source>
        <dbReference type="ARBA" id="ARBA00022723"/>
    </source>
</evidence>
<dbReference type="InterPro" id="IPR029056">
    <property type="entry name" value="Ribokinase-like"/>
</dbReference>
<keyword evidence="10 11" id="KW-0784">Thiamine biosynthesis</keyword>
<evidence type="ECO:0000256" key="2">
    <source>
        <dbReference type="ARBA" id="ARBA00001946"/>
    </source>
</evidence>
<dbReference type="EC" id="2.7.1.50" evidence="11"/>
<evidence type="ECO:0000256" key="11">
    <source>
        <dbReference type="HAMAP-Rule" id="MF_00228"/>
    </source>
</evidence>
<dbReference type="GO" id="GO:0009228">
    <property type="term" value="P:thiamine biosynthetic process"/>
    <property type="evidence" value="ECO:0007669"/>
    <property type="project" value="UniProtKB-KW"/>
</dbReference>
<comment type="caution">
    <text evidence="12">The sequence shown here is derived from an EMBL/GenBank/DDBJ whole genome shotgun (WGS) entry which is preliminary data.</text>
</comment>
<dbReference type="CDD" id="cd01170">
    <property type="entry name" value="THZ_kinase"/>
    <property type="match status" value="1"/>
</dbReference>
<keyword evidence="9 11" id="KW-0460">Magnesium</keyword>
<dbReference type="GO" id="GO:0009229">
    <property type="term" value="P:thiamine diphosphate biosynthetic process"/>
    <property type="evidence" value="ECO:0007669"/>
    <property type="project" value="UniProtKB-UniRule"/>
</dbReference>
<reference evidence="12" key="1">
    <citation type="submission" date="2022-07" db="EMBL/GenBank/DDBJ databases">
        <title>Ectorhizobium quercum gen.nov., sp. nov.</title>
        <authorList>
            <person name="Ma T."/>
            <person name="Li Y."/>
        </authorList>
    </citation>
    <scope>NUCLEOTIDE SEQUENCE</scope>
    <source>
        <strain evidence="12">BDR2-2</strain>
    </source>
</reference>
<proteinExistence type="inferred from homology"/>
<evidence type="ECO:0000256" key="8">
    <source>
        <dbReference type="ARBA" id="ARBA00022840"/>
    </source>
</evidence>
<accession>A0AAE3SUP8</accession>
<evidence type="ECO:0000256" key="6">
    <source>
        <dbReference type="ARBA" id="ARBA00022741"/>
    </source>
</evidence>
<dbReference type="PRINTS" id="PR01099">
    <property type="entry name" value="HYETHTZKNASE"/>
</dbReference>
<dbReference type="EMBL" id="JANFPI010000002">
    <property type="protein sequence ID" value="MCX8996923.1"/>
    <property type="molecule type" value="Genomic_DNA"/>
</dbReference>
<keyword evidence="13" id="KW-1185">Reference proteome</keyword>
<feature type="binding site" evidence="11">
    <location>
        <position position="171"/>
    </location>
    <ligand>
        <name>ATP</name>
        <dbReference type="ChEBI" id="CHEBI:30616"/>
    </ligand>
</feature>
<evidence type="ECO:0000256" key="10">
    <source>
        <dbReference type="ARBA" id="ARBA00022977"/>
    </source>
</evidence>
<comment type="pathway">
    <text evidence="3 11">Cofactor biosynthesis; thiamine diphosphate biosynthesis; 4-methyl-5-(2-phosphoethyl)-thiazole from 5-(2-hydroxyethyl)-4-methylthiazole: step 1/1.</text>
</comment>
<comment type="cofactor">
    <cofactor evidence="2 11">
        <name>Mg(2+)</name>
        <dbReference type="ChEBI" id="CHEBI:18420"/>
    </cofactor>
</comment>
<dbReference type="HAMAP" id="MF_00228">
    <property type="entry name" value="Thz_kinase"/>
    <property type="match status" value="1"/>
</dbReference>
<dbReference type="GO" id="GO:0004417">
    <property type="term" value="F:hydroxyethylthiazole kinase activity"/>
    <property type="evidence" value="ECO:0007669"/>
    <property type="project" value="UniProtKB-UniRule"/>
</dbReference>
<feature type="binding site" evidence="11">
    <location>
        <position position="50"/>
    </location>
    <ligand>
        <name>substrate</name>
    </ligand>
</feature>
<dbReference type="GO" id="GO:0005524">
    <property type="term" value="F:ATP binding"/>
    <property type="evidence" value="ECO:0007669"/>
    <property type="project" value="UniProtKB-UniRule"/>
</dbReference>
<dbReference type="AlphaFoldDB" id="A0AAE3SUP8"/>
<evidence type="ECO:0000313" key="13">
    <source>
        <dbReference type="Proteomes" id="UP001208771"/>
    </source>
</evidence>
<protein>
    <recommendedName>
        <fullName evidence="11">Hydroxyethylthiazole kinase</fullName>
        <ecNumber evidence="11">2.7.1.50</ecNumber>
    </recommendedName>
    <alternativeName>
        <fullName evidence="11">4-methyl-5-beta-hydroxyethylthiazole kinase</fullName>
        <shortName evidence="11">TH kinase</shortName>
        <shortName evidence="11">Thz kinase</shortName>
    </alternativeName>
</protein>
<dbReference type="Proteomes" id="UP001208771">
    <property type="component" value="Unassembled WGS sequence"/>
</dbReference>
<evidence type="ECO:0000256" key="3">
    <source>
        <dbReference type="ARBA" id="ARBA00004868"/>
    </source>
</evidence>
<organism evidence="12 13">
    <name type="scientific">Ectorhizobium quercum</name>
    <dbReference type="NCBI Taxonomy" id="2965071"/>
    <lineage>
        <taxon>Bacteria</taxon>
        <taxon>Pseudomonadati</taxon>
        <taxon>Pseudomonadota</taxon>
        <taxon>Alphaproteobacteria</taxon>
        <taxon>Hyphomicrobiales</taxon>
        <taxon>Rhizobiaceae</taxon>
        <taxon>Ectorhizobium</taxon>
    </lineage>
</organism>
<dbReference type="NCBIfam" id="TIGR00694">
    <property type="entry name" value="thiM"/>
    <property type="match status" value="1"/>
</dbReference>
<comment type="similarity">
    <text evidence="11">Belongs to the Thz kinase family.</text>
</comment>
<keyword evidence="4 11" id="KW-0808">Transferase</keyword>
<evidence type="ECO:0000256" key="7">
    <source>
        <dbReference type="ARBA" id="ARBA00022777"/>
    </source>
</evidence>
<dbReference type="RefSeq" id="WP_306410694.1">
    <property type="nucleotide sequence ID" value="NZ_JANFPI010000002.1"/>
</dbReference>
<sequence>MTIPSELHTTPGAALTAMRAARPLVHCITNYVAMNVAANTLLAAGASPAMIHTPEEAGDFARIAAALTVNIGTLSPHWVEGMKRAAESANEAATPWVFDPVAHFATAYRAGVTAELLALAPAVIRGNASEIIGLSGGGSAARGPDAADPVDAAEAAARALAAGQKAVVAVTGETDFVTDGFRAVRIHGGSPLMPQVTALGCSLTCLVGAFAATTQDAFEATVAALAFYAVAGETAAERADGPGSFGWRFSDALAALTPEELDARARIDAA</sequence>
<feature type="binding site" evidence="11">
    <location>
        <position position="198"/>
    </location>
    <ligand>
        <name>substrate</name>
    </ligand>
</feature>
<evidence type="ECO:0000256" key="9">
    <source>
        <dbReference type="ARBA" id="ARBA00022842"/>
    </source>
</evidence>
<gene>
    <name evidence="11 12" type="primary">thiM</name>
    <name evidence="12" type="ORF">NOF55_07375</name>
</gene>
<dbReference type="Pfam" id="PF02110">
    <property type="entry name" value="HK"/>
    <property type="match status" value="1"/>
</dbReference>
<dbReference type="InterPro" id="IPR000417">
    <property type="entry name" value="Hyethyz_kinase"/>
</dbReference>
<comment type="catalytic activity">
    <reaction evidence="1 11">
        <text>5-(2-hydroxyethyl)-4-methylthiazole + ATP = 4-methyl-5-(2-phosphooxyethyl)-thiazole + ADP + H(+)</text>
        <dbReference type="Rhea" id="RHEA:24212"/>
        <dbReference type="ChEBI" id="CHEBI:15378"/>
        <dbReference type="ChEBI" id="CHEBI:17957"/>
        <dbReference type="ChEBI" id="CHEBI:30616"/>
        <dbReference type="ChEBI" id="CHEBI:58296"/>
        <dbReference type="ChEBI" id="CHEBI:456216"/>
        <dbReference type="EC" id="2.7.1.50"/>
    </reaction>
</comment>
<keyword evidence="7 11" id="KW-0418">Kinase</keyword>
<keyword evidence="8 11" id="KW-0067">ATP-binding</keyword>
<keyword evidence="5 11" id="KW-0479">Metal-binding</keyword>
<keyword evidence="6 11" id="KW-0547">Nucleotide-binding</keyword>
<dbReference type="GO" id="GO:0000287">
    <property type="term" value="F:magnesium ion binding"/>
    <property type="evidence" value="ECO:0007669"/>
    <property type="project" value="UniProtKB-UniRule"/>
</dbReference>
<feature type="binding site" evidence="11">
    <location>
        <position position="125"/>
    </location>
    <ligand>
        <name>ATP</name>
        <dbReference type="ChEBI" id="CHEBI:30616"/>
    </ligand>
</feature>
<evidence type="ECO:0000256" key="1">
    <source>
        <dbReference type="ARBA" id="ARBA00001771"/>
    </source>
</evidence>
<dbReference type="PIRSF" id="PIRSF000513">
    <property type="entry name" value="Thz_kinase"/>
    <property type="match status" value="1"/>
</dbReference>
<name>A0AAE3SUP8_9HYPH</name>
<dbReference type="NCBIfam" id="NF006830">
    <property type="entry name" value="PRK09355.1"/>
    <property type="match status" value="1"/>
</dbReference>
<dbReference type="SUPFAM" id="SSF53613">
    <property type="entry name" value="Ribokinase-like"/>
    <property type="match status" value="1"/>
</dbReference>
<evidence type="ECO:0000256" key="4">
    <source>
        <dbReference type="ARBA" id="ARBA00022679"/>
    </source>
</evidence>
<evidence type="ECO:0000313" key="12">
    <source>
        <dbReference type="EMBL" id="MCX8996923.1"/>
    </source>
</evidence>